<keyword evidence="1" id="KW-0175">Coiled coil</keyword>
<sequence>MATRAATREFSHFLVRYDDGTLYACPRVKVNIEGLVRIGEHYSVTYGSSSDTPETVEVLDTGDYLTMKSRETELSSTQTPPSLTSTPESPESLPNSPFLIAISLSTASIPSLCSNSTIANISAPTPPTSTSATTQTTPTDKEPNAFSIQHSLLAMEKQLKISNTRLAEMERMITAQGNMIKELVSKSQHVTPLPLTLVPPLTPSTLTTPRFPQVMPDLPLTPTMTQLPDSPLPQPLTPTLHRRILPVHLFNDLPESVRLSEDDLNRLSCSGNNPGAYGVLLLKHFYPELFTADQLRVYYSYRGGGKLSKRPLDDSRKAIIKRYVVALFPSVNTESTYHAMVVEKNKPGGQLSYLRQESLVSDHEMTDDVPEFSSKTTVESQPDHAKECLDELVLSQETYQSLAGEAPFLEAELYPESLKDNTLKTLLEIHSKADTWMFRRQVLSILTEQLNYDASTKMIPNITQWRYYEAERHTDKSGAGQPVQPSKQQREKFDAKWLEHFIDFITSNQIIKDLPFGDKPLRLSTGEIRNIPNVVRSIAPVSIIKQYNQLCEEDQIKPLGDTSTESKTSGGKAIPKTDMKIHVRQTSIVADHCAPYALSTSNSCFKVVCDNEHDSRCILLTRITGNTRENRDSVLYIVEKAIDDIKEWKKHLVRARNQEEARRNITENMNENEALITFDWAMKFLPRKYREGQVDWYAKREINRHISVSLMKKGIAFESITHVHIFENPTSQDADVTSEIMVDVVSDLVKVLPTLNKFHLFSDNTGCPCDRKASHINSSIKRYVNEGHDVITAQQMKQVVIVKLGAKILKCNIPDITALHNFKFTDDALVVWKAYNIGEGKKIIWTQLKSNINKELSVILDWRDVAFTRIQEDENESTEMNTQIKKRAIFMCPIEGCVREFSTYSNLDNHLLLGNCDYKLKKQCLTDLAITIYSKKINEGFPPSTSGQS</sequence>
<protein>
    <recommendedName>
        <fullName evidence="3">BEN domain-containing protein</fullName>
    </recommendedName>
</protein>
<feature type="coiled-coil region" evidence="1">
    <location>
        <begin position="638"/>
        <end position="675"/>
    </location>
</feature>
<dbReference type="EMBL" id="CACVKT020002708">
    <property type="protein sequence ID" value="CAC5379420.1"/>
    <property type="molecule type" value="Genomic_DNA"/>
</dbReference>
<gene>
    <name evidence="4" type="ORF">MCOR_15489</name>
</gene>
<name>A0A6J8B7Y5_MYTCO</name>
<dbReference type="GO" id="GO:0003677">
    <property type="term" value="F:DNA binding"/>
    <property type="evidence" value="ECO:0007669"/>
    <property type="project" value="InterPro"/>
</dbReference>
<dbReference type="PANTHER" id="PTHR33845">
    <property type="entry name" value="C2H2-TYPE DOMAIN-CONTAINING PROTEIN"/>
    <property type="match status" value="1"/>
</dbReference>
<feature type="region of interest" description="Disordered" evidence="2">
    <location>
        <begin position="120"/>
        <end position="143"/>
    </location>
</feature>
<proteinExistence type="predicted"/>
<reference evidence="4 5" key="1">
    <citation type="submission" date="2020-06" db="EMBL/GenBank/DDBJ databases">
        <authorList>
            <person name="Li R."/>
            <person name="Bekaert M."/>
        </authorList>
    </citation>
    <scope>NUCLEOTIDE SEQUENCE [LARGE SCALE GENOMIC DNA]</scope>
    <source>
        <strain evidence="5">wild</strain>
    </source>
</reference>
<evidence type="ECO:0000313" key="5">
    <source>
        <dbReference type="Proteomes" id="UP000507470"/>
    </source>
</evidence>
<feature type="domain" description="BEN" evidence="3">
    <location>
        <begin position="254"/>
        <end position="361"/>
    </location>
</feature>
<dbReference type="AlphaFoldDB" id="A0A6J8B7Y5"/>
<evidence type="ECO:0000259" key="3">
    <source>
        <dbReference type="PROSITE" id="PS51457"/>
    </source>
</evidence>
<evidence type="ECO:0000256" key="1">
    <source>
        <dbReference type="SAM" id="Coils"/>
    </source>
</evidence>
<accession>A0A6J8B7Y5</accession>
<dbReference type="PANTHER" id="PTHR33845:SF1">
    <property type="entry name" value="C2H2-TYPE DOMAIN-CONTAINING PROTEIN"/>
    <property type="match status" value="1"/>
</dbReference>
<evidence type="ECO:0000256" key="2">
    <source>
        <dbReference type="SAM" id="MobiDB-lite"/>
    </source>
</evidence>
<dbReference type="PROSITE" id="PS51457">
    <property type="entry name" value="BEN"/>
    <property type="match status" value="1"/>
</dbReference>
<feature type="region of interest" description="Disordered" evidence="2">
    <location>
        <begin position="71"/>
        <end position="94"/>
    </location>
</feature>
<organism evidence="4 5">
    <name type="scientific">Mytilus coruscus</name>
    <name type="common">Sea mussel</name>
    <dbReference type="NCBI Taxonomy" id="42192"/>
    <lineage>
        <taxon>Eukaryota</taxon>
        <taxon>Metazoa</taxon>
        <taxon>Spiralia</taxon>
        <taxon>Lophotrochozoa</taxon>
        <taxon>Mollusca</taxon>
        <taxon>Bivalvia</taxon>
        <taxon>Autobranchia</taxon>
        <taxon>Pteriomorphia</taxon>
        <taxon>Mytilida</taxon>
        <taxon>Mytiloidea</taxon>
        <taxon>Mytilidae</taxon>
        <taxon>Mytilinae</taxon>
        <taxon>Mytilus</taxon>
    </lineage>
</organism>
<keyword evidence="5" id="KW-1185">Reference proteome</keyword>
<dbReference type="Proteomes" id="UP000507470">
    <property type="component" value="Unassembled WGS sequence"/>
</dbReference>
<feature type="compositionally biased region" description="Low complexity" evidence="2">
    <location>
        <begin position="74"/>
        <end position="94"/>
    </location>
</feature>
<dbReference type="InterPro" id="IPR018379">
    <property type="entry name" value="BEN_domain"/>
</dbReference>
<dbReference type="OrthoDB" id="6155036at2759"/>
<feature type="compositionally biased region" description="Low complexity" evidence="2">
    <location>
        <begin position="128"/>
        <end position="138"/>
    </location>
</feature>
<evidence type="ECO:0000313" key="4">
    <source>
        <dbReference type="EMBL" id="CAC5379420.1"/>
    </source>
</evidence>